<evidence type="ECO:0000313" key="1">
    <source>
        <dbReference type="EMBL" id="KAK4682178.1"/>
    </source>
</evidence>
<dbReference type="Proteomes" id="UP001323617">
    <property type="component" value="Unassembled WGS sequence"/>
</dbReference>
<comment type="caution">
    <text evidence="1">The sequence shown here is derived from an EMBL/GenBank/DDBJ whole genome shotgun (WGS) entry which is preliminary data.</text>
</comment>
<dbReference type="EMBL" id="JAFFHC010000001">
    <property type="protein sequence ID" value="KAK4682178.1"/>
    <property type="molecule type" value="Genomic_DNA"/>
</dbReference>
<evidence type="ECO:0000313" key="2">
    <source>
        <dbReference type="Proteomes" id="UP001323617"/>
    </source>
</evidence>
<keyword evidence="2" id="KW-1185">Reference proteome</keyword>
<dbReference type="RefSeq" id="XP_062805648.1">
    <property type="nucleotide sequence ID" value="XM_062939992.1"/>
</dbReference>
<proteinExistence type="predicted"/>
<gene>
    <name evidence="1" type="ORF">QC764_0016470</name>
</gene>
<sequence>MDGWMFGARLSCEGFTPAECGRFHYISQLWHFGNILTFIRPALLGHGRLQRRRKKDAAGPPNDPGPGIEHCGIVLFWNWVFPPTPKLSGGSLPHLERLHLPNGRASPPVTRKPGTARRAAWIPEWDKMGKRPQNRTTESVPVMAVVRGFIKATVKEKIPEDSINHVPVTELAEKNDSLRRCDEIESFIELQLEL</sequence>
<reference evidence="1 2" key="1">
    <citation type="journal article" date="2023" name="bioRxiv">
        <title>High-quality genome assemblies of four members of thePodospora anserinaspecies complex.</title>
        <authorList>
            <person name="Ament-Velasquez S.L."/>
            <person name="Vogan A.A."/>
            <person name="Wallerman O."/>
            <person name="Hartmann F."/>
            <person name="Gautier V."/>
            <person name="Silar P."/>
            <person name="Giraud T."/>
            <person name="Johannesson H."/>
        </authorList>
    </citation>
    <scope>NUCLEOTIDE SEQUENCE [LARGE SCALE GENOMIC DNA]</scope>
    <source>
        <strain evidence="1 2">CBS 124.78</strain>
    </source>
</reference>
<dbReference type="GeneID" id="87960461"/>
<protein>
    <submittedName>
        <fullName evidence="1">Uncharacterized protein</fullName>
    </submittedName>
</protein>
<name>A0ABR0IQZ0_9PEZI</name>
<accession>A0ABR0IQZ0</accession>
<organism evidence="1 2">
    <name type="scientific">Podospora pseudoanserina</name>
    <dbReference type="NCBI Taxonomy" id="2609844"/>
    <lineage>
        <taxon>Eukaryota</taxon>
        <taxon>Fungi</taxon>
        <taxon>Dikarya</taxon>
        <taxon>Ascomycota</taxon>
        <taxon>Pezizomycotina</taxon>
        <taxon>Sordariomycetes</taxon>
        <taxon>Sordariomycetidae</taxon>
        <taxon>Sordariales</taxon>
        <taxon>Podosporaceae</taxon>
        <taxon>Podospora</taxon>
    </lineage>
</organism>